<dbReference type="Proteomes" id="UP000077748">
    <property type="component" value="Chromosome"/>
</dbReference>
<accession>A0A1A9KCE0</accession>
<gene>
    <name evidence="3" type="ORF">A9C11_12005</name>
</gene>
<organism evidence="3 4">
    <name type="scientific">Pseudomonas citronellolis</name>
    <dbReference type="NCBI Taxonomy" id="53408"/>
    <lineage>
        <taxon>Bacteria</taxon>
        <taxon>Pseudomonadati</taxon>
        <taxon>Pseudomonadota</taxon>
        <taxon>Gammaproteobacteria</taxon>
        <taxon>Pseudomonadales</taxon>
        <taxon>Pseudomonadaceae</taxon>
        <taxon>Pseudomonas</taxon>
    </lineage>
</organism>
<name>A0A1A9KCE0_9PSED</name>
<evidence type="ECO:0000256" key="2">
    <source>
        <dbReference type="SAM" id="Phobius"/>
    </source>
</evidence>
<sequence>MGYYSSRSGGAQVSASIRYPKLVKELAAILLIKLVLLLAIKAIWFDHPTLPAEGERQVSAHLLGTPDPVSTPTSSPAKESP</sequence>
<protein>
    <submittedName>
        <fullName evidence="3">Uncharacterized protein</fullName>
    </submittedName>
</protein>
<evidence type="ECO:0000313" key="4">
    <source>
        <dbReference type="Proteomes" id="UP000077748"/>
    </source>
</evidence>
<dbReference type="NCBIfam" id="NF045611">
    <property type="entry name" value="small_CydP"/>
    <property type="match status" value="1"/>
</dbReference>
<reference evidence="3 4" key="1">
    <citation type="submission" date="2016-05" db="EMBL/GenBank/DDBJ databases">
        <title>Genome Sequence of Pseudomonas citronellolis Strain SJTE-3, an Estrogens and Persistent Organic Pollutants degradation strain.</title>
        <authorList>
            <person name="Liang R."/>
        </authorList>
    </citation>
    <scope>NUCLEOTIDE SEQUENCE [LARGE SCALE GENOMIC DNA]</scope>
    <source>
        <strain evidence="3 4">SJTE-3</strain>
    </source>
</reference>
<feature type="region of interest" description="Disordered" evidence="1">
    <location>
        <begin position="57"/>
        <end position="81"/>
    </location>
</feature>
<keyword evidence="2" id="KW-1133">Transmembrane helix</keyword>
<keyword evidence="2" id="KW-0812">Transmembrane</keyword>
<dbReference type="InterPro" id="IPR054636">
    <property type="entry name" value="CydP"/>
</dbReference>
<proteinExistence type="predicted"/>
<evidence type="ECO:0000256" key="1">
    <source>
        <dbReference type="SAM" id="MobiDB-lite"/>
    </source>
</evidence>
<keyword evidence="2" id="KW-0472">Membrane</keyword>
<feature type="transmembrane region" description="Helical" evidence="2">
    <location>
        <begin position="26"/>
        <end position="45"/>
    </location>
</feature>
<evidence type="ECO:0000313" key="3">
    <source>
        <dbReference type="EMBL" id="ANI14663.1"/>
    </source>
</evidence>
<dbReference type="AlphaFoldDB" id="A0A1A9KCE0"/>
<feature type="compositionally biased region" description="Low complexity" evidence="1">
    <location>
        <begin position="65"/>
        <end position="81"/>
    </location>
</feature>
<dbReference type="EMBL" id="CP015878">
    <property type="protein sequence ID" value="ANI14663.1"/>
    <property type="molecule type" value="Genomic_DNA"/>
</dbReference>